<reference evidence="3" key="1">
    <citation type="journal article" date="2010" name="Genome Res.">
        <title>Population genomic sequencing of Coccidioides fungi reveals recent hybridization and transposon control.</title>
        <authorList>
            <person name="Neafsey D.E."/>
            <person name="Barker B.M."/>
            <person name="Sharpton T.J."/>
            <person name="Stajich J.E."/>
            <person name="Park D.J."/>
            <person name="Whiston E."/>
            <person name="Hung C.-Y."/>
            <person name="McMahan C."/>
            <person name="White J."/>
            <person name="Sykes S."/>
            <person name="Heiman D."/>
            <person name="Young S."/>
            <person name="Zeng Q."/>
            <person name="Abouelleil A."/>
            <person name="Aftuck L."/>
            <person name="Bessette D."/>
            <person name="Brown A."/>
            <person name="FitzGerald M."/>
            <person name="Lui A."/>
            <person name="Macdonald J.P."/>
            <person name="Priest M."/>
            <person name="Orbach M.J."/>
            <person name="Galgiani J.N."/>
            <person name="Kirkland T.N."/>
            <person name="Cole G.T."/>
            <person name="Birren B.W."/>
            <person name="Henn M.R."/>
            <person name="Taylor J.W."/>
            <person name="Rounsley S.D."/>
        </authorList>
    </citation>
    <scope>NUCLEOTIDE SEQUENCE [LARGE SCALE GENOMIC DNA]</scope>
    <source>
        <strain evidence="3">RMSCC 757 / Silveira</strain>
    </source>
</reference>
<keyword evidence="3" id="KW-1185">Reference proteome</keyword>
<dbReference type="AlphaFoldDB" id="E9CR68"/>
<evidence type="ECO:0000313" key="3">
    <source>
        <dbReference type="Proteomes" id="UP000002497"/>
    </source>
</evidence>
<name>E9CR68_COCPS</name>
<evidence type="ECO:0000313" key="2">
    <source>
        <dbReference type="EMBL" id="EFW23200.1"/>
    </source>
</evidence>
<gene>
    <name evidence="2" type="ORF">CPSG_01099</name>
</gene>
<accession>E9CR68</accession>
<protein>
    <submittedName>
        <fullName evidence="2">Predicted protein</fullName>
    </submittedName>
</protein>
<proteinExistence type="predicted"/>
<dbReference type="Proteomes" id="UP000002497">
    <property type="component" value="Unassembled WGS sequence"/>
</dbReference>
<organism evidence="3">
    <name type="scientific">Coccidioides posadasii (strain RMSCC 757 / Silveira)</name>
    <name type="common">Valley fever fungus</name>
    <dbReference type="NCBI Taxonomy" id="443226"/>
    <lineage>
        <taxon>Eukaryota</taxon>
        <taxon>Fungi</taxon>
        <taxon>Dikarya</taxon>
        <taxon>Ascomycota</taxon>
        <taxon>Pezizomycotina</taxon>
        <taxon>Eurotiomycetes</taxon>
        <taxon>Eurotiomycetidae</taxon>
        <taxon>Onygenales</taxon>
        <taxon>Onygenaceae</taxon>
        <taxon>Coccidioides</taxon>
    </lineage>
</organism>
<reference evidence="3" key="2">
    <citation type="submission" date="2010-03" db="EMBL/GenBank/DDBJ databases">
        <title>The genome sequence of Coccidioides posadasii strain Silveira.</title>
        <authorList>
            <consortium name="The Broad Institute Genome Sequencing Center for Infectious Disease"/>
            <person name="Neafsey D."/>
            <person name="Orbach M."/>
            <person name="Henn M.R."/>
            <person name="Cole G.T."/>
            <person name="Galgiani J."/>
            <person name="Gardner M.J."/>
            <person name="Kirkland T.N."/>
            <person name="Taylor J.W."/>
            <person name="Young S.K."/>
            <person name="Zeng Q."/>
            <person name="Koehrsen M."/>
            <person name="Alvarado L."/>
            <person name="Berlin A."/>
            <person name="Borenstein D."/>
            <person name="Chapman S.B."/>
            <person name="Chen Z."/>
            <person name="Engels R."/>
            <person name="Freedman E."/>
            <person name="Gellesch M."/>
            <person name="Goldberg J."/>
            <person name="Griggs A."/>
            <person name="Gujja S."/>
            <person name="Heilman E."/>
            <person name="Heiman D."/>
            <person name="Howarth C."/>
            <person name="Jen D."/>
            <person name="Larson L."/>
            <person name="Mehta T."/>
            <person name="Neiman D."/>
            <person name="Park D."/>
            <person name="Pearson M."/>
            <person name="Richards J."/>
            <person name="Roberts A."/>
            <person name="Saif S."/>
            <person name="Shea T."/>
            <person name="Shenoy N."/>
            <person name="Sisk P."/>
            <person name="Stolte C."/>
            <person name="Sykes S."/>
            <person name="Walk T."/>
            <person name="White J."/>
            <person name="Yandava C."/>
            <person name="Haas B."/>
            <person name="Nusbaum C."/>
            <person name="Birren B."/>
        </authorList>
    </citation>
    <scope>NUCLEOTIDE SEQUENCE [LARGE SCALE GENOMIC DNA]</scope>
    <source>
        <strain evidence="3">RMSCC 757 / Silveira</strain>
    </source>
</reference>
<dbReference type="EMBL" id="GL636486">
    <property type="protein sequence ID" value="EFW23200.1"/>
    <property type="molecule type" value="Genomic_DNA"/>
</dbReference>
<feature type="region of interest" description="Disordered" evidence="1">
    <location>
        <begin position="101"/>
        <end position="127"/>
    </location>
</feature>
<sequence length="127" mass="13514">MSESQIEIANLLVVRHRSSAQLQSLVLICLCAHSSRLSVGTVLEVLNVPPAGLTKYLHFAMVKLPVLCRPVGIKPWVFRGSDGGIGTPPFVTGERACDESFIPPHGSGAGAGTRRQPGISSRRERGG</sequence>
<evidence type="ECO:0000256" key="1">
    <source>
        <dbReference type="SAM" id="MobiDB-lite"/>
    </source>
</evidence>
<dbReference type="VEuPathDB" id="FungiDB:CPSG_01099"/>
<dbReference type="HOGENOM" id="CLU_1970338_0_0_1"/>